<reference evidence="2" key="2">
    <citation type="submission" date="2020-05" db="UniProtKB">
        <authorList>
            <consortium name="EnsemblMetazoa"/>
        </authorList>
    </citation>
    <scope>IDENTIFICATION</scope>
    <source>
        <strain evidence="2">FAR1</strain>
    </source>
</reference>
<name>A0A182QVA9_9DIPT</name>
<dbReference type="Proteomes" id="UP000075886">
    <property type="component" value="Unassembled WGS sequence"/>
</dbReference>
<evidence type="ECO:0000256" key="1">
    <source>
        <dbReference type="SAM" id="Phobius"/>
    </source>
</evidence>
<reference evidence="3" key="1">
    <citation type="submission" date="2014-01" db="EMBL/GenBank/DDBJ databases">
        <title>The Genome Sequence of Anopheles farauti FAR1 (V2).</title>
        <authorList>
            <consortium name="The Broad Institute Genomics Platform"/>
            <person name="Neafsey D.E."/>
            <person name="Besansky N."/>
            <person name="Howell P."/>
            <person name="Walton C."/>
            <person name="Young S.K."/>
            <person name="Zeng Q."/>
            <person name="Gargeya S."/>
            <person name="Fitzgerald M."/>
            <person name="Haas B."/>
            <person name="Abouelleil A."/>
            <person name="Allen A.W."/>
            <person name="Alvarado L."/>
            <person name="Arachchi H.M."/>
            <person name="Berlin A.M."/>
            <person name="Chapman S.B."/>
            <person name="Gainer-Dewar J."/>
            <person name="Goldberg J."/>
            <person name="Griggs A."/>
            <person name="Gujja S."/>
            <person name="Hansen M."/>
            <person name="Howarth C."/>
            <person name="Imamovic A."/>
            <person name="Ireland A."/>
            <person name="Larimer J."/>
            <person name="McCowan C."/>
            <person name="Murphy C."/>
            <person name="Pearson M."/>
            <person name="Poon T.W."/>
            <person name="Priest M."/>
            <person name="Roberts A."/>
            <person name="Saif S."/>
            <person name="Shea T."/>
            <person name="Sisk P."/>
            <person name="Sykes S."/>
            <person name="Wortman J."/>
            <person name="Nusbaum C."/>
            <person name="Birren B."/>
        </authorList>
    </citation>
    <scope>NUCLEOTIDE SEQUENCE [LARGE SCALE GENOMIC DNA]</scope>
    <source>
        <strain evidence="3">FAR1</strain>
    </source>
</reference>
<organism evidence="2 3">
    <name type="scientific">Anopheles farauti</name>
    <dbReference type="NCBI Taxonomy" id="69004"/>
    <lineage>
        <taxon>Eukaryota</taxon>
        <taxon>Metazoa</taxon>
        <taxon>Ecdysozoa</taxon>
        <taxon>Arthropoda</taxon>
        <taxon>Hexapoda</taxon>
        <taxon>Insecta</taxon>
        <taxon>Pterygota</taxon>
        <taxon>Neoptera</taxon>
        <taxon>Endopterygota</taxon>
        <taxon>Diptera</taxon>
        <taxon>Nematocera</taxon>
        <taxon>Culicoidea</taxon>
        <taxon>Culicidae</taxon>
        <taxon>Anophelinae</taxon>
        <taxon>Anopheles</taxon>
    </lineage>
</organism>
<feature type="transmembrane region" description="Helical" evidence="1">
    <location>
        <begin position="62"/>
        <end position="82"/>
    </location>
</feature>
<keyword evidence="1" id="KW-0472">Membrane</keyword>
<keyword evidence="1" id="KW-0812">Transmembrane</keyword>
<dbReference type="VEuPathDB" id="VectorBase:AFAF017594"/>
<proteinExistence type="predicted"/>
<evidence type="ECO:0000313" key="2">
    <source>
        <dbReference type="EnsemblMetazoa" id="AFAF017594-PA"/>
    </source>
</evidence>
<dbReference type="AlphaFoldDB" id="A0A182QVA9"/>
<accession>A0A182QVA9</accession>
<dbReference type="EMBL" id="AXCN02000458">
    <property type="status" value="NOT_ANNOTATED_CDS"/>
    <property type="molecule type" value="Genomic_DNA"/>
</dbReference>
<evidence type="ECO:0000313" key="3">
    <source>
        <dbReference type="Proteomes" id="UP000075886"/>
    </source>
</evidence>
<sequence length="110" mass="12083">MFAIVCTDVPDDVADVGTDKLVAVRAGLVSQHPESSSWRAATNNNNNNNTCHPPGPWGDATFLYHTLLLLLLLLLLLGVMLIRSSNGNLHWKRKILQAEEGTLRRCYGDG</sequence>
<dbReference type="EnsemblMetazoa" id="AFAF017594-RA">
    <property type="protein sequence ID" value="AFAF017594-PA"/>
    <property type="gene ID" value="AFAF017594"/>
</dbReference>
<keyword evidence="3" id="KW-1185">Reference proteome</keyword>
<protein>
    <submittedName>
        <fullName evidence="2">Uncharacterized protein</fullName>
    </submittedName>
</protein>
<keyword evidence="1" id="KW-1133">Transmembrane helix</keyword>